<keyword evidence="3" id="KW-1185">Reference proteome</keyword>
<protein>
    <submittedName>
        <fullName evidence="2">Uncharacterized protein</fullName>
    </submittedName>
</protein>
<sequence>MTRTARRRRRRREPCGPVTRGLLSPAGSALTRAPGARIRTHQAS</sequence>
<dbReference type="Proteomes" id="UP001589575">
    <property type="component" value="Unassembled WGS sequence"/>
</dbReference>
<feature type="compositionally biased region" description="Basic residues" evidence="1">
    <location>
        <begin position="1"/>
        <end position="12"/>
    </location>
</feature>
<reference evidence="2 3" key="1">
    <citation type="submission" date="2024-09" db="EMBL/GenBank/DDBJ databases">
        <authorList>
            <person name="Sun Q."/>
            <person name="Mori K."/>
        </authorList>
    </citation>
    <scope>NUCLEOTIDE SEQUENCE [LARGE SCALE GENOMIC DNA]</scope>
    <source>
        <strain evidence="2 3">CCM 7609</strain>
    </source>
</reference>
<evidence type="ECO:0000313" key="3">
    <source>
        <dbReference type="Proteomes" id="UP001589575"/>
    </source>
</evidence>
<dbReference type="EMBL" id="JBHMFI010000001">
    <property type="protein sequence ID" value="MFB9072660.1"/>
    <property type="molecule type" value="Genomic_DNA"/>
</dbReference>
<gene>
    <name evidence="2" type="ORF">ACFFX0_16225</name>
</gene>
<evidence type="ECO:0000256" key="1">
    <source>
        <dbReference type="SAM" id="MobiDB-lite"/>
    </source>
</evidence>
<comment type="caution">
    <text evidence="2">The sequence shown here is derived from an EMBL/GenBank/DDBJ whole genome shotgun (WGS) entry which is preliminary data.</text>
</comment>
<proteinExistence type="predicted"/>
<feature type="region of interest" description="Disordered" evidence="1">
    <location>
        <begin position="1"/>
        <end position="44"/>
    </location>
</feature>
<accession>A0ABV5G148</accession>
<evidence type="ECO:0000313" key="2">
    <source>
        <dbReference type="EMBL" id="MFB9072660.1"/>
    </source>
</evidence>
<organism evidence="2 3">
    <name type="scientific">Citricoccus parietis</name>
    <dbReference type="NCBI Taxonomy" id="592307"/>
    <lineage>
        <taxon>Bacteria</taxon>
        <taxon>Bacillati</taxon>
        <taxon>Actinomycetota</taxon>
        <taxon>Actinomycetes</taxon>
        <taxon>Micrococcales</taxon>
        <taxon>Micrococcaceae</taxon>
        <taxon>Citricoccus</taxon>
    </lineage>
</organism>
<name>A0ABV5G148_9MICC</name>